<protein>
    <submittedName>
        <fullName evidence="2">Uncharacterized protein</fullName>
    </submittedName>
</protein>
<accession>A0AAX6M917</accession>
<feature type="compositionally biased region" description="Acidic residues" evidence="1">
    <location>
        <begin position="301"/>
        <end position="311"/>
    </location>
</feature>
<comment type="caution">
    <text evidence="2">The sequence shown here is derived from an EMBL/GenBank/DDBJ whole genome shotgun (WGS) entry which is preliminary data.</text>
</comment>
<dbReference type="AlphaFoldDB" id="A0AAX6M917"/>
<feature type="compositionally biased region" description="Low complexity" evidence="1">
    <location>
        <begin position="258"/>
        <end position="283"/>
    </location>
</feature>
<gene>
    <name evidence="2" type="ORF">Daesc_009224</name>
</gene>
<proteinExistence type="predicted"/>
<dbReference type="InterPro" id="IPR046591">
    <property type="entry name" value="DUF6649"/>
</dbReference>
<reference evidence="2 3" key="1">
    <citation type="journal article" date="2024" name="Front Chem Biol">
        <title>Unveiling the potential of Daldinia eschscholtzii MFLUCC 19-0629 through bioactivity and bioinformatics studies for enhanced sustainable agriculture production.</title>
        <authorList>
            <person name="Brooks S."/>
            <person name="Weaver J.A."/>
            <person name="Klomchit A."/>
            <person name="Alharthi S.A."/>
            <person name="Onlamun T."/>
            <person name="Nurani R."/>
            <person name="Vong T.K."/>
            <person name="Alberti F."/>
            <person name="Greco C."/>
        </authorList>
    </citation>
    <scope>NUCLEOTIDE SEQUENCE [LARGE SCALE GENOMIC DNA]</scope>
    <source>
        <strain evidence="2">MFLUCC 19-0629</strain>
    </source>
</reference>
<evidence type="ECO:0000313" key="2">
    <source>
        <dbReference type="EMBL" id="KAK6949150.1"/>
    </source>
</evidence>
<keyword evidence="3" id="KW-1185">Reference proteome</keyword>
<dbReference type="Proteomes" id="UP001369815">
    <property type="component" value="Unassembled WGS sequence"/>
</dbReference>
<dbReference type="EMBL" id="JBANMG010000009">
    <property type="protein sequence ID" value="KAK6949150.1"/>
    <property type="molecule type" value="Genomic_DNA"/>
</dbReference>
<dbReference type="Pfam" id="PF20354">
    <property type="entry name" value="DUF6649"/>
    <property type="match status" value="1"/>
</dbReference>
<evidence type="ECO:0000256" key="1">
    <source>
        <dbReference type="SAM" id="MobiDB-lite"/>
    </source>
</evidence>
<evidence type="ECO:0000313" key="3">
    <source>
        <dbReference type="Proteomes" id="UP001369815"/>
    </source>
</evidence>
<feature type="region of interest" description="Disordered" evidence="1">
    <location>
        <begin position="243"/>
        <end position="311"/>
    </location>
</feature>
<name>A0AAX6M917_9PEZI</name>
<feature type="compositionally biased region" description="Basic and acidic residues" evidence="1">
    <location>
        <begin position="243"/>
        <end position="255"/>
    </location>
</feature>
<sequence length="311" mass="34751">MDVQVEPSSTAFALSEFPYNPQQLQQLQANPGAMQFPATAATASAIPGASINGASLNGVYFPFPNSHNPNVYEPYTSDLSQQYSQHNQQYFNVGEGMRNMRKRKAESQDNERLSKRLSLLNLEQNGQKLYVPVESPRLRPAECNSLNQIPENDTMQLDDSKHKVYIYNLDDELSDAESDNDGRLIFIPDIEKHLMQTRIPPSVLANKDGEIAGMQLVLYREPTSLTVPEEQDSVRRAIIEARQRARDKQKEEREQQYTSSSNPPASFSTPSSTTPDPSPFNTDAPFGMNGYANHNGTGFAPDDDPDAMEMD</sequence>
<organism evidence="2 3">
    <name type="scientific">Daldinia eschscholtzii</name>
    <dbReference type="NCBI Taxonomy" id="292717"/>
    <lineage>
        <taxon>Eukaryota</taxon>
        <taxon>Fungi</taxon>
        <taxon>Dikarya</taxon>
        <taxon>Ascomycota</taxon>
        <taxon>Pezizomycotina</taxon>
        <taxon>Sordariomycetes</taxon>
        <taxon>Xylariomycetidae</taxon>
        <taxon>Xylariales</taxon>
        <taxon>Hypoxylaceae</taxon>
        <taxon>Daldinia</taxon>
    </lineage>
</organism>